<keyword evidence="2" id="KW-1185">Reference proteome</keyword>
<gene>
    <name evidence="1" type="ORF">H9650_08650</name>
</gene>
<accession>A0ABR8R8Q4</accession>
<organism evidence="1 2">
    <name type="scientific">Psychrobacillus faecigallinarum</name>
    <dbReference type="NCBI Taxonomy" id="2762235"/>
    <lineage>
        <taxon>Bacteria</taxon>
        <taxon>Bacillati</taxon>
        <taxon>Bacillota</taxon>
        <taxon>Bacilli</taxon>
        <taxon>Bacillales</taxon>
        <taxon>Bacillaceae</taxon>
        <taxon>Psychrobacillus</taxon>
    </lineage>
</organism>
<evidence type="ECO:0000313" key="1">
    <source>
        <dbReference type="EMBL" id="MBD7944186.1"/>
    </source>
</evidence>
<dbReference type="EMBL" id="JACSQO010000003">
    <property type="protein sequence ID" value="MBD7944186.1"/>
    <property type="molecule type" value="Genomic_DNA"/>
</dbReference>
<reference evidence="1 2" key="1">
    <citation type="submission" date="2020-08" db="EMBL/GenBank/DDBJ databases">
        <title>A Genomic Blueprint of the Chicken Gut Microbiome.</title>
        <authorList>
            <person name="Gilroy R."/>
            <person name="Ravi A."/>
            <person name="Getino M."/>
            <person name="Pursley I."/>
            <person name="Horton D.L."/>
            <person name="Alikhan N.-F."/>
            <person name="Baker D."/>
            <person name="Gharbi K."/>
            <person name="Hall N."/>
            <person name="Watson M."/>
            <person name="Adriaenssens E.M."/>
            <person name="Foster-Nyarko E."/>
            <person name="Jarju S."/>
            <person name="Secka A."/>
            <person name="Antonio M."/>
            <person name="Oren A."/>
            <person name="Chaudhuri R."/>
            <person name="La Ragione R.M."/>
            <person name="Hildebrand F."/>
            <person name="Pallen M.J."/>
        </authorList>
    </citation>
    <scope>NUCLEOTIDE SEQUENCE [LARGE SCALE GENOMIC DNA]</scope>
    <source>
        <strain evidence="1 2">Sa2BUA9</strain>
    </source>
</reference>
<name>A0ABR8R8Q4_9BACI</name>
<protein>
    <submittedName>
        <fullName evidence="1">Uncharacterized protein</fullName>
    </submittedName>
</protein>
<sequence>MFQQIKLWILSWLVKGRDFCQRVWKSIFPSKIEHLKEDKVEIEENVFATSRKYDRLFPLQKSKEHILVSETVWNKIQDSMPSGYIIPNEQSLHLLSTMSSDYYNNFFHDPPSTPYLFVEGEVWKKIMENIREDYIIPTSLFEKVMTPMSSDYYDKLFPQSYKTSKVFVDNQIWEQIIKNIPESYSIPSKNTDSLISKLSHSNHNSILMKPQF</sequence>
<comment type="caution">
    <text evidence="1">The sequence shown here is derived from an EMBL/GenBank/DDBJ whole genome shotgun (WGS) entry which is preliminary data.</text>
</comment>
<dbReference type="RefSeq" id="WP_151111527.1">
    <property type="nucleotide sequence ID" value="NZ_JACSQO010000003.1"/>
</dbReference>
<evidence type="ECO:0000313" key="2">
    <source>
        <dbReference type="Proteomes" id="UP000640786"/>
    </source>
</evidence>
<proteinExistence type="predicted"/>
<dbReference type="Proteomes" id="UP000640786">
    <property type="component" value="Unassembled WGS sequence"/>
</dbReference>